<sequence>MSEDISKLPSQIIYNNLKEMMRAKNTAHESIFKFHWKKMWPFSLIWPQVDFVRIVRLMDELRKNVVSQKALVKEAKKKAKPYEETFLGTIPPYLECLDVSCKCLADVAQWKQDMLEKKLHHDVKMIRDVSEYNNILKAYEKAQNDLVKAGEFVRLGWVEMLKGYVNEVEGK</sequence>
<dbReference type="RefSeq" id="WP_109571814.1">
    <property type="nucleotide sequence ID" value="NZ_UHJL01000001.1"/>
</dbReference>
<dbReference type="AlphaFoldDB" id="A0A380RU28"/>
<evidence type="ECO:0000313" key="2">
    <source>
        <dbReference type="Proteomes" id="UP000255423"/>
    </source>
</evidence>
<name>A0A380RU28_FIBSU</name>
<reference evidence="1 2" key="1">
    <citation type="submission" date="2017-08" db="EMBL/GenBank/DDBJ databases">
        <authorList>
            <person name="de Groot N.N."/>
        </authorList>
    </citation>
    <scope>NUCLEOTIDE SEQUENCE [LARGE SCALE GENOMIC DNA]</scope>
    <source>
        <strain evidence="1 2">HM2</strain>
    </source>
</reference>
<evidence type="ECO:0000313" key="1">
    <source>
        <dbReference type="EMBL" id="SUQ19048.1"/>
    </source>
</evidence>
<protein>
    <submittedName>
        <fullName evidence="1">Uncharacterized protein</fullName>
    </submittedName>
</protein>
<dbReference type="Proteomes" id="UP000255423">
    <property type="component" value="Unassembled WGS sequence"/>
</dbReference>
<gene>
    <name evidence="1" type="ORF">SAMN05661053_0273</name>
</gene>
<proteinExistence type="predicted"/>
<dbReference type="EMBL" id="UHJL01000001">
    <property type="protein sequence ID" value="SUQ19048.1"/>
    <property type="molecule type" value="Genomic_DNA"/>
</dbReference>
<organism evidence="1 2">
    <name type="scientific">Fibrobacter succinogenes</name>
    <name type="common">Bacteroides succinogenes</name>
    <dbReference type="NCBI Taxonomy" id="833"/>
    <lineage>
        <taxon>Bacteria</taxon>
        <taxon>Pseudomonadati</taxon>
        <taxon>Fibrobacterota</taxon>
        <taxon>Fibrobacteria</taxon>
        <taxon>Fibrobacterales</taxon>
        <taxon>Fibrobacteraceae</taxon>
        <taxon>Fibrobacter</taxon>
    </lineage>
</organism>
<accession>A0A380RU28</accession>